<evidence type="ECO:0000256" key="7">
    <source>
        <dbReference type="ARBA" id="ARBA00022989"/>
    </source>
</evidence>
<proteinExistence type="inferred from homology"/>
<feature type="transmembrane region" description="Helical" evidence="9">
    <location>
        <begin position="396"/>
        <end position="421"/>
    </location>
</feature>
<comment type="subcellular location">
    <subcellularLocation>
        <location evidence="1">Membrane</location>
        <topology evidence="1">Multi-pass membrane protein</topology>
    </subcellularLocation>
</comment>
<comment type="similarity">
    <text evidence="2">Belongs to the oligopeptide OPT transporter family.</text>
</comment>
<dbReference type="GO" id="GO:0016020">
    <property type="term" value="C:membrane"/>
    <property type="evidence" value="ECO:0007669"/>
    <property type="project" value="UniProtKB-SubCell"/>
</dbReference>
<dbReference type="GO" id="GO:0015031">
    <property type="term" value="P:protein transport"/>
    <property type="evidence" value="ECO:0007669"/>
    <property type="project" value="UniProtKB-KW"/>
</dbReference>
<feature type="transmembrane region" description="Helical" evidence="9">
    <location>
        <begin position="453"/>
        <end position="473"/>
    </location>
</feature>
<name>A0A0H5C387_CYBJN</name>
<gene>
    <name evidence="10" type="ORF">BN1211_2402</name>
</gene>
<dbReference type="EMBL" id="CDQK01000003">
    <property type="protein sequence ID" value="CEP22127.1"/>
    <property type="molecule type" value="Genomic_DNA"/>
</dbReference>
<dbReference type="GO" id="GO:0035673">
    <property type="term" value="F:oligopeptide transmembrane transporter activity"/>
    <property type="evidence" value="ECO:0007669"/>
    <property type="project" value="InterPro"/>
</dbReference>
<dbReference type="NCBIfam" id="TIGR00727">
    <property type="entry name" value="ISP4_OPT"/>
    <property type="match status" value="1"/>
</dbReference>
<feature type="transmembrane region" description="Helical" evidence="9">
    <location>
        <begin position="682"/>
        <end position="698"/>
    </location>
</feature>
<feature type="transmembrane region" description="Helical" evidence="9">
    <location>
        <begin position="329"/>
        <end position="348"/>
    </location>
</feature>
<dbReference type="NCBIfam" id="TIGR00728">
    <property type="entry name" value="OPT_sfam"/>
    <property type="match status" value="1"/>
</dbReference>
<keyword evidence="7 9" id="KW-1133">Transmembrane helix</keyword>
<evidence type="ECO:0000256" key="8">
    <source>
        <dbReference type="ARBA" id="ARBA00023136"/>
    </source>
</evidence>
<evidence type="ECO:0000256" key="6">
    <source>
        <dbReference type="ARBA" id="ARBA00022927"/>
    </source>
</evidence>
<feature type="transmembrane region" description="Helical" evidence="9">
    <location>
        <begin position="520"/>
        <end position="545"/>
    </location>
</feature>
<dbReference type="PANTHER" id="PTHR22601">
    <property type="entry name" value="ISP4 LIKE PROTEIN"/>
    <property type="match status" value="1"/>
</dbReference>
<dbReference type="InterPro" id="IPR004648">
    <property type="entry name" value="Oligpept_transpt"/>
</dbReference>
<evidence type="ECO:0000313" key="11">
    <source>
        <dbReference type="Proteomes" id="UP000038830"/>
    </source>
</evidence>
<feature type="transmembrane region" description="Helical" evidence="9">
    <location>
        <begin position="252"/>
        <end position="268"/>
    </location>
</feature>
<sequence>MDAKEVASVGSSSKLKGHTNTEIYEMGSYDKEEAIVETTLYPVDGDVVDVERILDEDEDVSPIPEVRATVPTTDDPDLPVNTVRMWVLGILSTIVGAGVNQFFSMRYPGVTISALVCQLVIYPIGVAVAKYLPVCNLNIGRWTIPVNPDHHFNAKEHALITIMANISFSSSYATDVIQAQVAFYGLPLDTGYQVLMVLTCQLFGLGVAGLLDNFLVKPSRIYWPSTLVNVALFRSLHSNENPIANGWKISRIRFFLIVFTCSFTYYWFPGYIMPALSYFTFICWAAPKNIVVNQLFGMSQGLGFFPLTFDWAQIAYNGSPLVTPLSAQLNTLGGVVIFIMILTPVLYYTNTFNSAYLPISSANVFDNTGAEYDGSRIIDSNGKFDLAKYQAYSPPYLAISYAVAYGTSYAVLTSGPIYAYLYHGKEIWDAFKGRMKKDVHVRMMDKYDSVPKWWSLALTVVVFAVTCIIMEVYHIQWPIWGIFMAFGMVLLFVLPIGIIYGSTNINTNNMTVLGQLISGYLLPGLPIVALTFKFYAFTGVSQALSFSSDMKLGYYMKIPKRDVFRAQFISCAIGALVQVGILIFMLNNVKDICSSDQADNFTCPQGRTNFAASVVWGAVGPKRMFGIGGLYAPFLNLFWIGPLCTIVTYFLYKKFPKNFLLKNLNWVVVFGGLGNFPPATGINYTSAIMVAVIFNYFIRRKYGQWWSKYLFVLSCALDVGVALSGILIFFALSYPGVTLNWWGTVGYADTADGNLTPYYSLPARGYFGPSTWD</sequence>
<reference evidence="11" key="1">
    <citation type="journal article" date="2015" name="J. Biotechnol.">
        <title>The structure of the Cyberlindnera jadinii genome and its relation to Candida utilis analyzed by the occurrence of single nucleotide polymorphisms.</title>
        <authorList>
            <person name="Rupp O."/>
            <person name="Brinkrolf K."/>
            <person name="Buerth C."/>
            <person name="Kunigo M."/>
            <person name="Schneider J."/>
            <person name="Jaenicke S."/>
            <person name="Goesmann A."/>
            <person name="Puehler A."/>
            <person name="Jaeger K.-E."/>
            <person name="Ernst J.F."/>
        </authorList>
    </citation>
    <scope>NUCLEOTIDE SEQUENCE [LARGE SCALE GENOMIC DNA]</scope>
    <source>
        <strain evidence="11">ATCC 18201 / CBS 1600 / BCRC 20928 / JCM 3617 / NBRC 0987 / NRRL Y-1542</strain>
    </source>
</reference>
<feature type="transmembrane region" description="Helical" evidence="9">
    <location>
        <begin position="630"/>
        <end position="652"/>
    </location>
</feature>
<evidence type="ECO:0000256" key="3">
    <source>
        <dbReference type="ARBA" id="ARBA00022448"/>
    </source>
</evidence>
<evidence type="ECO:0000256" key="5">
    <source>
        <dbReference type="ARBA" id="ARBA00022856"/>
    </source>
</evidence>
<feature type="transmembrane region" description="Helical" evidence="9">
    <location>
        <begin position="710"/>
        <end position="732"/>
    </location>
</feature>
<evidence type="ECO:0000256" key="4">
    <source>
        <dbReference type="ARBA" id="ARBA00022692"/>
    </source>
</evidence>
<evidence type="ECO:0000256" key="2">
    <source>
        <dbReference type="ARBA" id="ARBA00008807"/>
    </source>
</evidence>
<dbReference type="AlphaFoldDB" id="A0A0H5C387"/>
<dbReference type="Proteomes" id="UP000038830">
    <property type="component" value="Unassembled WGS sequence"/>
</dbReference>
<feature type="transmembrane region" description="Helical" evidence="9">
    <location>
        <begin position="480"/>
        <end position="500"/>
    </location>
</feature>
<feature type="transmembrane region" description="Helical" evidence="9">
    <location>
        <begin position="110"/>
        <end position="132"/>
    </location>
</feature>
<feature type="transmembrane region" description="Helical" evidence="9">
    <location>
        <begin position="566"/>
        <end position="586"/>
    </location>
</feature>
<evidence type="ECO:0000313" key="10">
    <source>
        <dbReference type="EMBL" id="CEP22127.1"/>
    </source>
</evidence>
<dbReference type="InterPro" id="IPR004813">
    <property type="entry name" value="OPT"/>
</dbReference>
<organism evidence="10 11">
    <name type="scientific">Cyberlindnera jadinii (strain ATCC 18201 / CBS 1600 / BCRC 20928 / JCM 3617 / NBRC 0987 / NRRL Y-1542)</name>
    <name type="common">Torula yeast</name>
    <name type="synonym">Candida utilis</name>
    <dbReference type="NCBI Taxonomy" id="983966"/>
    <lineage>
        <taxon>Eukaryota</taxon>
        <taxon>Fungi</taxon>
        <taxon>Dikarya</taxon>
        <taxon>Ascomycota</taxon>
        <taxon>Saccharomycotina</taxon>
        <taxon>Saccharomycetes</taxon>
        <taxon>Phaffomycetales</taxon>
        <taxon>Phaffomycetaceae</taxon>
        <taxon>Cyberlindnera</taxon>
    </lineage>
</organism>
<accession>A0A0H5C387</accession>
<keyword evidence="8 9" id="KW-0472">Membrane</keyword>
<keyword evidence="6" id="KW-0653">Protein transport</keyword>
<feature type="transmembrane region" description="Helical" evidence="9">
    <location>
        <begin position="192"/>
        <end position="211"/>
    </location>
</feature>
<protein>
    <submittedName>
        <fullName evidence="10">Uncharacterized protein</fullName>
    </submittedName>
</protein>
<evidence type="ECO:0000256" key="1">
    <source>
        <dbReference type="ARBA" id="ARBA00004141"/>
    </source>
</evidence>
<keyword evidence="5" id="KW-0571">Peptide transport</keyword>
<evidence type="ECO:0000256" key="9">
    <source>
        <dbReference type="SAM" id="Phobius"/>
    </source>
</evidence>
<feature type="transmembrane region" description="Helical" evidence="9">
    <location>
        <begin position="83"/>
        <end position="103"/>
    </location>
</feature>
<dbReference type="Pfam" id="PF03169">
    <property type="entry name" value="OPT"/>
    <property type="match status" value="1"/>
</dbReference>
<keyword evidence="4 9" id="KW-0812">Transmembrane</keyword>
<keyword evidence="3" id="KW-0813">Transport</keyword>